<organism evidence="7 8">
    <name type="scientific">Smittium megazygosporum</name>
    <dbReference type="NCBI Taxonomy" id="133381"/>
    <lineage>
        <taxon>Eukaryota</taxon>
        <taxon>Fungi</taxon>
        <taxon>Fungi incertae sedis</taxon>
        <taxon>Zoopagomycota</taxon>
        <taxon>Kickxellomycotina</taxon>
        <taxon>Harpellomycetes</taxon>
        <taxon>Harpellales</taxon>
        <taxon>Legeriomycetaceae</taxon>
        <taxon>Smittium</taxon>
    </lineage>
</organism>
<evidence type="ECO:0008006" key="9">
    <source>
        <dbReference type="Google" id="ProtNLM"/>
    </source>
</evidence>
<keyword evidence="3 6" id="KW-0812">Transmembrane</keyword>
<dbReference type="STRING" id="133381.A0A2T9Z9A6"/>
<evidence type="ECO:0000313" key="8">
    <source>
        <dbReference type="Proteomes" id="UP000245609"/>
    </source>
</evidence>
<comment type="caution">
    <text evidence="7">The sequence shown here is derived from an EMBL/GenBank/DDBJ whole genome shotgun (WGS) entry which is preliminary data.</text>
</comment>
<evidence type="ECO:0000256" key="2">
    <source>
        <dbReference type="ARBA" id="ARBA00006109"/>
    </source>
</evidence>
<evidence type="ECO:0000256" key="3">
    <source>
        <dbReference type="ARBA" id="ARBA00022692"/>
    </source>
</evidence>
<dbReference type="Proteomes" id="UP000245609">
    <property type="component" value="Unassembled WGS sequence"/>
</dbReference>
<feature type="transmembrane region" description="Helical" evidence="6">
    <location>
        <begin position="49"/>
        <end position="71"/>
    </location>
</feature>
<dbReference type="EMBL" id="MBFS01001289">
    <property type="protein sequence ID" value="PVV01189.1"/>
    <property type="molecule type" value="Genomic_DNA"/>
</dbReference>
<accession>A0A2T9Z9A6</accession>
<dbReference type="AlphaFoldDB" id="A0A2T9Z9A6"/>
<dbReference type="GO" id="GO:0072546">
    <property type="term" value="C:EMC complex"/>
    <property type="evidence" value="ECO:0007669"/>
    <property type="project" value="TreeGrafter"/>
</dbReference>
<sequence>MTASQIGGRILFAIGALFLFHAGYSAHEYKLALKVEQEILGSEKLPFDIIFECILGMIVTIIGSIFSVGNFENISMDSELRKFTVEGIFSAPGFHNFSHRIQKFKKVAS</sequence>
<proteinExistence type="inferred from homology"/>
<comment type="similarity">
    <text evidence="2">Belongs to the membrane magnesium transporter (TC 1.A.67) family.</text>
</comment>
<comment type="subcellular location">
    <subcellularLocation>
        <location evidence="1">Endomembrane system</location>
        <topology evidence="1">Multi-pass membrane protein</topology>
    </subcellularLocation>
</comment>
<protein>
    <recommendedName>
        <fullName evidence="9">Membrane magnesium transporter</fullName>
    </recommendedName>
</protein>
<dbReference type="PANTHER" id="PTHR28144:SF1">
    <property type="entry name" value="ER MEMBRANE PROTEIN COMPLEX SUBUNIT 5"/>
    <property type="match status" value="1"/>
</dbReference>
<reference evidence="7 8" key="1">
    <citation type="journal article" date="2018" name="MBio">
        <title>Comparative Genomics Reveals the Core Gene Toolbox for the Fungus-Insect Symbiosis.</title>
        <authorList>
            <person name="Wang Y."/>
            <person name="Stata M."/>
            <person name="Wang W."/>
            <person name="Stajich J.E."/>
            <person name="White M.M."/>
            <person name="Moncalvo J.M."/>
        </authorList>
    </citation>
    <scope>NUCLEOTIDE SEQUENCE [LARGE SCALE GENOMIC DNA]</scope>
    <source>
        <strain evidence="7 8">SC-DP-2</strain>
    </source>
</reference>
<evidence type="ECO:0000256" key="5">
    <source>
        <dbReference type="ARBA" id="ARBA00023136"/>
    </source>
</evidence>
<dbReference type="InterPro" id="IPR053279">
    <property type="entry name" value="EMC_subunit"/>
</dbReference>
<dbReference type="GO" id="GO:0034975">
    <property type="term" value="P:protein folding in endoplasmic reticulum"/>
    <property type="evidence" value="ECO:0007669"/>
    <property type="project" value="TreeGrafter"/>
</dbReference>
<evidence type="ECO:0000256" key="6">
    <source>
        <dbReference type="SAM" id="Phobius"/>
    </source>
</evidence>
<dbReference type="Pfam" id="PF10270">
    <property type="entry name" value="MMgT"/>
    <property type="match status" value="1"/>
</dbReference>
<dbReference type="OrthoDB" id="44756at2759"/>
<evidence type="ECO:0000313" key="7">
    <source>
        <dbReference type="EMBL" id="PVV01189.1"/>
    </source>
</evidence>
<dbReference type="InterPro" id="IPR018937">
    <property type="entry name" value="MMgT"/>
</dbReference>
<keyword evidence="8" id="KW-1185">Reference proteome</keyword>
<gene>
    <name evidence="7" type="ORF">BB560_004397</name>
</gene>
<evidence type="ECO:0000256" key="1">
    <source>
        <dbReference type="ARBA" id="ARBA00004127"/>
    </source>
</evidence>
<evidence type="ECO:0000256" key="4">
    <source>
        <dbReference type="ARBA" id="ARBA00022989"/>
    </source>
</evidence>
<name>A0A2T9Z9A6_9FUNG</name>
<keyword evidence="5 6" id="KW-0472">Membrane</keyword>
<keyword evidence="4 6" id="KW-1133">Transmembrane helix</keyword>
<dbReference type="PANTHER" id="PTHR28144">
    <property type="entry name" value="ER MEMBRANE PROTEIN COMPLEX SUBUNIT 5"/>
    <property type="match status" value="1"/>
</dbReference>